<feature type="transmembrane region" description="Helical" evidence="1">
    <location>
        <begin position="189"/>
        <end position="206"/>
    </location>
</feature>
<feature type="transmembrane region" description="Helical" evidence="1">
    <location>
        <begin position="151"/>
        <end position="177"/>
    </location>
</feature>
<evidence type="ECO:0000313" key="2">
    <source>
        <dbReference type="EMBL" id="PWE26620.1"/>
    </source>
</evidence>
<organism evidence="2 3">
    <name type="scientific">Pararhodobacter marinus</name>
    <dbReference type="NCBI Taxonomy" id="2184063"/>
    <lineage>
        <taxon>Bacteria</taxon>
        <taxon>Pseudomonadati</taxon>
        <taxon>Pseudomonadota</taxon>
        <taxon>Alphaproteobacteria</taxon>
        <taxon>Rhodobacterales</taxon>
        <taxon>Paracoccaceae</taxon>
        <taxon>Pararhodobacter</taxon>
    </lineage>
</organism>
<keyword evidence="1" id="KW-1133">Transmembrane helix</keyword>
<sequence>MARTATPRSRTPCAPRSRRCATASRSIRGSDRLSGQATRSLERALGDFARARLPHAVQEPAMFVLKHLWAGLFGGVLMVAIFATNAVWNDAWTVARYDVLLAIAVVVQGGFILFRLESREEIAALVGFSILGMGMEWYNTAAGNWTYPEHGVFAIAHVPLFVGAMYSAVGVCVIRMIRIFEMSFTPFPPRWAALGLAALIYVNFFTQHVFFDIRYALFAALAVLFWRTKIWFTPFRGRRWYMPMLLSLFLSALGVWLAENLGTLTGTWLYDGQETHEWVSLATLGSWALFLYVALMVALAVMPGATRRQSVIPRTA</sequence>
<keyword evidence="1" id="KW-0812">Transmembrane</keyword>
<dbReference type="OrthoDB" id="1550598at2"/>
<comment type="caution">
    <text evidence="2">The sequence shown here is derived from an EMBL/GenBank/DDBJ whole genome shotgun (WGS) entry which is preliminary data.</text>
</comment>
<reference evidence="2 3" key="1">
    <citation type="submission" date="2018-05" db="EMBL/GenBank/DDBJ databases">
        <title>Pararhodobacter marina sp. nov., isolated from deep-sea water of the Indian Ocean.</title>
        <authorList>
            <person name="Lai Q.Sr."/>
            <person name="Liu X."/>
            <person name="Shao Z."/>
        </authorList>
    </citation>
    <scope>NUCLEOTIDE SEQUENCE [LARGE SCALE GENOMIC DNA]</scope>
    <source>
        <strain evidence="2 3">CIC4N-9</strain>
    </source>
</reference>
<dbReference type="Proteomes" id="UP000244940">
    <property type="component" value="Unassembled WGS sequence"/>
</dbReference>
<feature type="transmembrane region" description="Helical" evidence="1">
    <location>
        <begin position="94"/>
        <end position="114"/>
    </location>
</feature>
<dbReference type="InterPro" id="IPR008535">
    <property type="entry name" value="DUF817"/>
</dbReference>
<dbReference type="EMBL" id="QEYD01000018">
    <property type="protein sequence ID" value="PWE26620.1"/>
    <property type="molecule type" value="Genomic_DNA"/>
</dbReference>
<gene>
    <name evidence="2" type="ORF">C4N9_21210</name>
</gene>
<feature type="transmembrane region" description="Helical" evidence="1">
    <location>
        <begin position="240"/>
        <end position="258"/>
    </location>
</feature>
<protein>
    <submittedName>
        <fullName evidence="2">DUF817 domain-containing protein</fullName>
    </submittedName>
</protein>
<name>A0A2U2C406_9RHOB</name>
<evidence type="ECO:0000256" key="1">
    <source>
        <dbReference type="SAM" id="Phobius"/>
    </source>
</evidence>
<proteinExistence type="predicted"/>
<evidence type="ECO:0000313" key="3">
    <source>
        <dbReference type="Proteomes" id="UP000244940"/>
    </source>
</evidence>
<feature type="transmembrane region" description="Helical" evidence="1">
    <location>
        <begin position="121"/>
        <end position="139"/>
    </location>
</feature>
<keyword evidence="3" id="KW-1185">Reference proteome</keyword>
<dbReference type="Pfam" id="PF05675">
    <property type="entry name" value="DUF817"/>
    <property type="match status" value="1"/>
</dbReference>
<feature type="transmembrane region" description="Helical" evidence="1">
    <location>
        <begin position="68"/>
        <end position="88"/>
    </location>
</feature>
<feature type="transmembrane region" description="Helical" evidence="1">
    <location>
        <begin position="212"/>
        <end position="228"/>
    </location>
</feature>
<dbReference type="AlphaFoldDB" id="A0A2U2C406"/>
<feature type="transmembrane region" description="Helical" evidence="1">
    <location>
        <begin position="278"/>
        <end position="301"/>
    </location>
</feature>
<accession>A0A2U2C406</accession>
<keyword evidence="1" id="KW-0472">Membrane</keyword>